<dbReference type="InterPro" id="IPR036249">
    <property type="entry name" value="Thioredoxin-like_sf"/>
</dbReference>
<reference evidence="3" key="1">
    <citation type="submission" date="2020-06" db="EMBL/GenBank/DDBJ databases">
        <authorList>
            <person name="Li T."/>
            <person name="Hu X."/>
            <person name="Zhang T."/>
            <person name="Song X."/>
            <person name="Zhang H."/>
            <person name="Dai N."/>
            <person name="Sheng W."/>
            <person name="Hou X."/>
            <person name="Wei L."/>
        </authorList>
    </citation>
    <scope>NUCLEOTIDE SEQUENCE</scope>
    <source>
        <strain evidence="3">K16</strain>
        <tissue evidence="3">Leaf</tissue>
    </source>
</reference>
<evidence type="ECO:0000313" key="4">
    <source>
        <dbReference type="Proteomes" id="UP001289374"/>
    </source>
</evidence>
<feature type="domain" description="DEP" evidence="2">
    <location>
        <begin position="273"/>
        <end position="346"/>
    </location>
</feature>
<dbReference type="GO" id="GO:0035556">
    <property type="term" value="P:intracellular signal transduction"/>
    <property type="evidence" value="ECO:0007669"/>
    <property type="project" value="InterPro"/>
</dbReference>
<dbReference type="InterPro" id="IPR000591">
    <property type="entry name" value="DEP_dom"/>
</dbReference>
<name>A0AAE1WV60_9LAMI</name>
<dbReference type="InterPro" id="IPR036390">
    <property type="entry name" value="WH_DNA-bd_sf"/>
</dbReference>
<evidence type="ECO:0000259" key="2">
    <source>
        <dbReference type="PROSITE" id="PS50186"/>
    </source>
</evidence>
<evidence type="ECO:0000313" key="3">
    <source>
        <dbReference type="EMBL" id="KAK4400162.1"/>
    </source>
</evidence>
<reference evidence="3" key="2">
    <citation type="journal article" date="2024" name="Plant">
        <title>Genomic evolution and insights into agronomic trait innovations of Sesamum species.</title>
        <authorList>
            <person name="Miao H."/>
            <person name="Wang L."/>
            <person name="Qu L."/>
            <person name="Liu H."/>
            <person name="Sun Y."/>
            <person name="Le M."/>
            <person name="Wang Q."/>
            <person name="Wei S."/>
            <person name="Zheng Y."/>
            <person name="Lin W."/>
            <person name="Duan Y."/>
            <person name="Cao H."/>
            <person name="Xiong S."/>
            <person name="Wang X."/>
            <person name="Wei L."/>
            <person name="Li C."/>
            <person name="Ma Q."/>
            <person name="Ju M."/>
            <person name="Zhao R."/>
            <person name="Li G."/>
            <person name="Mu C."/>
            <person name="Tian Q."/>
            <person name="Mei H."/>
            <person name="Zhang T."/>
            <person name="Gao T."/>
            <person name="Zhang H."/>
        </authorList>
    </citation>
    <scope>NUCLEOTIDE SEQUENCE</scope>
    <source>
        <strain evidence="3">K16</strain>
    </source>
</reference>
<dbReference type="SMART" id="SM00049">
    <property type="entry name" value="DEP"/>
    <property type="match status" value="1"/>
</dbReference>
<dbReference type="Gene3D" id="3.40.30.10">
    <property type="entry name" value="Glutaredoxin"/>
    <property type="match status" value="1"/>
</dbReference>
<dbReference type="PROSITE" id="PS51354">
    <property type="entry name" value="GLUTAREDOXIN_2"/>
    <property type="match status" value="1"/>
</dbReference>
<dbReference type="InterPro" id="IPR036388">
    <property type="entry name" value="WH-like_DNA-bd_sf"/>
</dbReference>
<dbReference type="InterPro" id="IPR006869">
    <property type="entry name" value="DUF547"/>
</dbReference>
<feature type="compositionally biased region" description="Basic and acidic residues" evidence="1">
    <location>
        <begin position="42"/>
        <end position="53"/>
    </location>
</feature>
<dbReference type="CDD" id="cd04371">
    <property type="entry name" value="DEP"/>
    <property type="match status" value="1"/>
</dbReference>
<dbReference type="Pfam" id="PF00462">
    <property type="entry name" value="Glutaredoxin"/>
    <property type="match status" value="1"/>
</dbReference>
<dbReference type="Pfam" id="PF04784">
    <property type="entry name" value="DUF547"/>
    <property type="match status" value="1"/>
</dbReference>
<dbReference type="Gene3D" id="1.10.10.10">
    <property type="entry name" value="Winged helix-like DNA-binding domain superfamily/Winged helix DNA-binding domain"/>
    <property type="match status" value="1"/>
</dbReference>
<organism evidence="3 4">
    <name type="scientific">Sesamum angolense</name>
    <dbReference type="NCBI Taxonomy" id="2727404"/>
    <lineage>
        <taxon>Eukaryota</taxon>
        <taxon>Viridiplantae</taxon>
        <taxon>Streptophyta</taxon>
        <taxon>Embryophyta</taxon>
        <taxon>Tracheophyta</taxon>
        <taxon>Spermatophyta</taxon>
        <taxon>Magnoliopsida</taxon>
        <taxon>eudicotyledons</taxon>
        <taxon>Gunneridae</taxon>
        <taxon>Pentapetalae</taxon>
        <taxon>asterids</taxon>
        <taxon>lamiids</taxon>
        <taxon>Lamiales</taxon>
        <taxon>Pedaliaceae</taxon>
        <taxon>Sesamum</taxon>
    </lineage>
</organism>
<dbReference type="SUPFAM" id="SSF52833">
    <property type="entry name" value="Thioredoxin-like"/>
    <property type="match status" value="1"/>
</dbReference>
<dbReference type="Pfam" id="PF00610">
    <property type="entry name" value="DEP"/>
    <property type="match status" value="1"/>
</dbReference>
<sequence>MDLSHHDQGGETTQNPDDDRVLDHYIQTQTEEDEKTGNGKLDPPRKSDSEWKLVSENNEMMIRPHSKLPKPQAPPGLMERSRSLPENVETPAWAIGKFIREKSNSFSAAITKRISSLRNEDDDGGYGHTVKEFNLVGLKVVKALKEERKELKGRISFFSRSNCRDCGAVRSFLRERNLNFVEINVDVYPGREKELIERTGAASVPQIFFNEKLIGGLVVLNSLRNSGMLETKMEEILGRKCPEDAPAAPVYGFDEAEEAPAEADEMAAIVRVVRQKVPIQDRIMKMKFVKNCFSGGELVEALIDHLDCGRRKAVEIGKKLARKHFIHHVFGENEFEDGNHFYRFLEHEAFIPKCHNFRGAVNDCEPKAAATVSQRLACIMSAILETYASDDRSHLDYVGISNSEEFRRYVILVEDLQRINLLFLSHDEKLAFFFNLHNAMAIHAVIRVGDPGGMIDRRFFFAEFMYVVGGYPYSLSSIKNGILRSNQRAPYSLVKPFSSGDKRLKLAFGKVNQLIHFGVWNASRGSPSIRFFTTQGIESQLRNAAREYFQRDDGMKVDLAKRIVYLPRMIKWYKSDFGQDKEILKWIINYLDASKAGLLTHLLGDGGSSVNIVYQNYDWSLNS</sequence>
<dbReference type="SUPFAM" id="SSF46785">
    <property type="entry name" value="Winged helix' DNA-binding domain"/>
    <property type="match status" value="1"/>
</dbReference>
<feature type="region of interest" description="Disordered" evidence="1">
    <location>
        <begin position="1"/>
        <end position="84"/>
    </location>
</feature>
<dbReference type="AlphaFoldDB" id="A0AAE1WV60"/>
<comment type="caution">
    <text evidence="3">The sequence shown here is derived from an EMBL/GenBank/DDBJ whole genome shotgun (WGS) entry which is preliminary data.</text>
</comment>
<dbReference type="PROSITE" id="PS50186">
    <property type="entry name" value="DEP"/>
    <property type="match status" value="1"/>
</dbReference>
<evidence type="ECO:0000256" key="1">
    <source>
        <dbReference type="SAM" id="MobiDB-lite"/>
    </source>
</evidence>
<keyword evidence="4" id="KW-1185">Reference proteome</keyword>
<dbReference type="InterPro" id="IPR002109">
    <property type="entry name" value="Glutaredoxin"/>
</dbReference>
<dbReference type="PANTHER" id="PTHR46361">
    <property type="entry name" value="ELECTRON CARRIER/ PROTEIN DISULFIDE OXIDOREDUCTASE"/>
    <property type="match status" value="1"/>
</dbReference>
<dbReference type="PANTHER" id="PTHR46361:SF1">
    <property type="entry name" value="F26K24.21 PROTEIN"/>
    <property type="match status" value="1"/>
</dbReference>
<protein>
    <recommendedName>
        <fullName evidence="2">DEP domain-containing protein</fullName>
    </recommendedName>
</protein>
<gene>
    <name evidence="3" type="ORF">Sango_1122300</name>
</gene>
<dbReference type="Proteomes" id="UP001289374">
    <property type="component" value="Unassembled WGS sequence"/>
</dbReference>
<accession>A0AAE1WV60</accession>
<proteinExistence type="predicted"/>
<dbReference type="EMBL" id="JACGWL010000006">
    <property type="protein sequence ID" value="KAK4400162.1"/>
    <property type="molecule type" value="Genomic_DNA"/>
</dbReference>